<sequence>MSYESTASRPLATPDDIVYFHDQLPHLQPSDPALPSHPHFDTSSPPDTNESDRSSPPPNAPERQSKSRREKPRLELAPDQPLTTQGRPRTRVFVACVQCRGRKIRCDGARPSCYNCSRRSDDNVLCTYDAAPKRRGPDKTPGARQRVVSGCGADQDQPRRRRRHPPDVPVKVDGEEAASGAVSNEASPSRKAHSATPPLPTHNLSPSLTLRPLPSHLESAGSRGAYARSHQLTPIVIPTPNIGPAHHSPEGVLYSQVSPYTPVPTLTSLRSSPQRQPRYEPDTTGLGHPTMGSAFPLSVPGSALSHGNEEVGQSTSLPAEPSMRYAQETYWEVVLSFYSTNYDYPQGHPGPLPPGLRQSATHRVYDDIRFLLQYSSYWLSFLNVNRLLRRLQDPIERTSLQPAFVLGALALSTFLQSSDSEHGSGARGRERALRLRDEAQGALEASLSARWVDDNLVQASWVIAFFEVCVHPLHSTERVRAALGMLDSLIRCLALTSVDAGDPRVSTFVQRSAPVLPLAGRERRHVSREEFDAAQHPPHSPPPPRLFGECWCSAYTLGQMSPGTTEIAPLWSHTPAWVGDWTEGDIRKEECRRLVWSTVIMVAGYTSYNAAYTMPHVDLFVLDPANFALLLPGESLFRAATPASKDSVWALYMRSLLLWNGCVRMRADMSMSDAEKAQYAMDTWMEIDRIEETLNSHTCDIERTFLFVSRDYLFIARLYTYYDLQRYAPNIEVNANIIRSKAKEWLTHHDSMAKRAMYGLHTVTGQPTSSLSGRPFYLWWFMGHISRMITMWTTDNSLVMALQTCKSLFAPLQYLMSLWPCAESTRRAQELEKRMISACHAAGVPAPAPLAYSPRFLDGSI</sequence>
<dbReference type="SUPFAM" id="SSF57701">
    <property type="entry name" value="Zn2/Cys6 DNA-binding domain"/>
    <property type="match status" value="1"/>
</dbReference>
<reference evidence="8 9" key="1">
    <citation type="journal article" date="2016" name="Mol. Biol. Evol.">
        <title>Comparative Genomics of Early-Diverging Mushroom-Forming Fungi Provides Insights into the Origins of Lignocellulose Decay Capabilities.</title>
        <authorList>
            <person name="Nagy L.G."/>
            <person name="Riley R."/>
            <person name="Tritt A."/>
            <person name="Adam C."/>
            <person name="Daum C."/>
            <person name="Floudas D."/>
            <person name="Sun H."/>
            <person name="Yadav J.S."/>
            <person name="Pangilinan J."/>
            <person name="Larsson K.H."/>
            <person name="Matsuura K."/>
            <person name="Barry K."/>
            <person name="Labutti K."/>
            <person name="Kuo R."/>
            <person name="Ohm R.A."/>
            <person name="Bhattacharya S.S."/>
            <person name="Shirouzu T."/>
            <person name="Yoshinaga Y."/>
            <person name="Martin F.M."/>
            <person name="Grigoriev I.V."/>
            <person name="Hibbett D.S."/>
        </authorList>
    </citation>
    <scope>NUCLEOTIDE SEQUENCE [LARGE SCALE GENOMIC DNA]</scope>
    <source>
        <strain evidence="8 9">93-53</strain>
    </source>
</reference>
<dbReference type="InterPro" id="IPR050815">
    <property type="entry name" value="TF_fung"/>
</dbReference>
<dbReference type="CDD" id="cd00067">
    <property type="entry name" value="GAL4"/>
    <property type="match status" value="1"/>
</dbReference>
<comment type="subcellular location">
    <subcellularLocation>
        <location evidence="1">Nucleus</location>
    </subcellularLocation>
</comment>
<dbReference type="GO" id="GO:0000981">
    <property type="term" value="F:DNA-binding transcription factor activity, RNA polymerase II-specific"/>
    <property type="evidence" value="ECO:0007669"/>
    <property type="project" value="InterPro"/>
</dbReference>
<evidence type="ECO:0000259" key="7">
    <source>
        <dbReference type="PROSITE" id="PS50048"/>
    </source>
</evidence>
<feature type="region of interest" description="Disordered" evidence="6">
    <location>
        <begin position="520"/>
        <end position="542"/>
    </location>
</feature>
<dbReference type="RefSeq" id="XP_040769704.1">
    <property type="nucleotide sequence ID" value="XM_040903655.1"/>
</dbReference>
<keyword evidence="9" id="KW-1185">Reference proteome</keyword>
<dbReference type="Pfam" id="PF00172">
    <property type="entry name" value="Zn_clus"/>
    <property type="match status" value="1"/>
</dbReference>
<dbReference type="SMART" id="SM00066">
    <property type="entry name" value="GAL4"/>
    <property type="match status" value="1"/>
</dbReference>
<evidence type="ECO:0000256" key="1">
    <source>
        <dbReference type="ARBA" id="ARBA00004123"/>
    </source>
</evidence>
<dbReference type="EMBL" id="KV427606">
    <property type="protein sequence ID" value="KZT12056.1"/>
    <property type="molecule type" value="Genomic_DNA"/>
</dbReference>
<evidence type="ECO:0000256" key="5">
    <source>
        <dbReference type="ARBA" id="ARBA00023242"/>
    </source>
</evidence>
<evidence type="ECO:0000313" key="8">
    <source>
        <dbReference type="EMBL" id="KZT12056.1"/>
    </source>
</evidence>
<name>A0A165HQL3_9APHY</name>
<feature type="region of interest" description="Disordered" evidence="6">
    <location>
        <begin position="129"/>
        <end position="224"/>
    </location>
</feature>
<feature type="compositionally biased region" description="Polar residues" evidence="6">
    <location>
        <begin position="264"/>
        <end position="275"/>
    </location>
</feature>
<dbReference type="GO" id="GO:0005634">
    <property type="term" value="C:nucleus"/>
    <property type="evidence" value="ECO:0007669"/>
    <property type="project" value="UniProtKB-SubCell"/>
</dbReference>
<gene>
    <name evidence="8" type="ORF">LAESUDRAFT_641362</name>
</gene>
<keyword evidence="5" id="KW-0539">Nucleus</keyword>
<feature type="compositionally biased region" description="Basic and acidic residues" evidence="6">
    <location>
        <begin position="63"/>
        <end position="76"/>
    </location>
</feature>
<keyword evidence="3" id="KW-0805">Transcription regulation</keyword>
<dbReference type="GeneID" id="63820685"/>
<dbReference type="STRING" id="1314785.A0A165HQL3"/>
<accession>A0A165HQL3</accession>
<protein>
    <recommendedName>
        <fullName evidence="7">Zn(2)-C6 fungal-type domain-containing protein</fullName>
    </recommendedName>
</protein>
<feature type="compositionally biased region" description="Low complexity" evidence="6">
    <location>
        <begin position="204"/>
        <end position="217"/>
    </location>
</feature>
<dbReference type="OrthoDB" id="2123952at2759"/>
<dbReference type="PROSITE" id="PS50048">
    <property type="entry name" value="ZN2_CY6_FUNGAL_2"/>
    <property type="match status" value="1"/>
</dbReference>
<organism evidence="8 9">
    <name type="scientific">Laetiporus sulphureus 93-53</name>
    <dbReference type="NCBI Taxonomy" id="1314785"/>
    <lineage>
        <taxon>Eukaryota</taxon>
        <taxon>Fungi</taxon>
        <taxon>Dikarya</taxon>
        <taxon>Basidiomycota</taxon>
        <taxon>Agaricomycotina</taxon>
        <taxon>Agaricomycetes</taxon>
        <taxon>Polyporales</taxon>
        <taxon>Laetiporus</taxon>
    </lineage>
</organism>
<feature type="region of interest" description="Disordered" evidence="6">
    <location>
        <begin position="1"/>
        <end position="86"/>
    </location>
</feature>
<evidence type="ECO:0000313" key="9">
    <source>
        <dbReference type="Proteomes" id="UP000076871"/>
    </source>
</evidence>
<keyword evidence="2" id="KW-0479">Metal-binding</keyword>
<dbReference type="GO" id="GO:0008270">
    <property type="term" value="F:zinc ion binding"/>
    <property type="evidence" value="ECO:0007669"/>
    <property type="project" value="InterPro"/>
</dbReference>
<dbReference type="InterPro" id="IPR001138">
    <property type="entry name" value="Zn2Cys6_DnaBD"/>
</dbReference>
<dbReference type="InterPro" id="IPR036864">
    <property type="entry name" value="Zn2-C6_fun-type_DNA-bd_sf"/>
</dbReference>
<feature type="region of interest" description="Disordered" evidence="6">
    <location>
        <begin position="298"/>
        <end position="317"/>
    </location>
</feature>
<dbReference type="PANTHER" id="PTHR47338:SF5">
    <property type="entry name" value="ZN(II)2CYS6 TRANSCRIPTION FACTOR (EUROFUNG)"/>
    <property type="match status" value="1"/>
</dbReference>
<proteinExistence type="predicted"/>
<evidence type="ECO:0000256" key="3">
    <source>
        <dbReference type="ARBA" id="ARBA00023015"/>
    </source>
</evidence>
<evidence type="ECO:0000256" key="6">
    <source>
        <dbReference type="SAM" id="MobiDB-lite"/>
    </source>
</evidence>
<dbReference type="InParanoid" id="A0A165HQL3"/>
<evidence type="ECO:0000256" key="4">
    <source>
        <dbReference type="ARBA" id="ARBA00023163"/>
    </source>
</evidence>
<dbReference type="AlphaFoldDB" id="A0A165HQL3"/>
<dbReference type="Gene3D" id="4.10.240.10">
    <property type="entry name" value="Zn(2)-C6 fungal-type DNA-binding domain"/>
    <property type="match status" value="1"/>
</dbReference>
<feature type="region of interest" description="Disordered" evidence="6">
    <location>
        <begin position="264"/>
        <end position="293"/>
    </location>
</feature>
<dbReference type="PANTHER" id="PTHR47338">
    <property type="entry name" value="ZN(II)2CYS6 TRANSCRIPTION FACTOR (EUROFUNG)-RELATED"/>
    <property type="match status" value="1"/>
</dbReference>
<feature type="domain" description="Zn(2)-C6 fungal-type" evidence="7">
    <location>
        <begin position="95"/>
        <end position="128"/>
    </location>
</feature>
<keyword evidence="4" id="KW-0804">Transcription</keyword>
<evidence type="ECO:0000256" key="2">
    <source>
        <dbReference type="ARBA" id="ARBA00022723"/>
    </source>
</evidence>
<dbReference type="Proteomes" id="UP000076871">
    <property type="component" value="Unassembled WGS sequence"/>
</dbReference>